<dbReference type="PROSITE" id="PS50181">
    <property type="entry name" value="FBOX"/>
    <property type="match status" value="1"/>
</dbReference>
<dbReference type="InterPro" id="IPR006566">
    <property type="entry name" value="FBD"/>
</dbReference>
<gene>
    <name evidence="2" type="ORF">HRI_000041400</name>
</gene>
<dbReference type="SMART" id="SM00256">
    <property type="entry name" value="FBOX"/>
    <property type="match status" value="1"/>
</dbReference>
<reference evidence="2" key="1">
    <citation type="submission" date="2023-05" db="EMBL/GenBank/DDBJ databases">
        <title>Genome and transcriptome analyses reveal genes involved in the formation of fine ridges on petal epidermal cells in Hibiscus trionum.</title>
        <authorList>
            <person name="Koshimizu S."/>
            <person name="Masuda S."/>
            <person name="Ishii T."/>
            <person name="Shirasu K."/>
            <person name="Hoshino A."/>
            <person name="Arita M."/>
        </authorList>
    </citation>
    <scope>NUCLEOTIDE SEQUENCE</scope>
    <source>
        <strain evidence="2">Hamamatsu line</strain>
    </source>
</reference>
<dbReference type="EMBL" id="BSYR01000002">
    <property type="protein sequence ID" value="GMI63721.1"/>
    <property type="molecule type" value="Genomic_DNA"/>
</dbReference>
<dbReference type="SUPFAM" id="SSF52047">
    <property type="entry name" value="RNI-like"/>
    <property type="match status" value="1"/>
</dbReference>
<dbReference type="Proteomes" id="UP001165190">
    <property type="component" value="Unassembled WGS sequence"/>
</dbReference>
<organism evidence="2 3">
    <name type="scientific">Hibiscus trionum</name>
    <name type="common">Flower of an hour</name>
    <dbReference type="NCBI Taxonomy" id="183268"/>
    <lineage>
        <taxon>Eukaryota</taxon>
        <taxon>Viridiplantae</taxon>
        <taxon>Streptophyta</taxon>
        <taxon>Embryophyta</taxon>
        <taxon>Tracheophyta</taxon>
        <taxon>Spermatophyta</taxon>
        <taxon>Magnoliopsida</taxon>
        <taxon>eudicotyledons</taxon>
        <taxon>Gunneridae</taxon>
        <taxon>Pentapetalae</taxon>
        <taxon>rosids</taxon>
        <taxon>malvids</taxon>
        <taxon>Malvales</taxon>
        <taxon>Malvaceae</taxon>
        <taxon>Malvoideae</taxon>
        <taxon>Hibiscus</taxon>
    </lineage>
</organism>
<feature type="domain" description="F-box" evidence="1">
    <location>
        <begin position="13"/>
        <end position="63"/>
    </location>
</feature>
<dbReference type="Pfam" id="PF08387">
    <property type="entry name" value="FBD"/>
    <property type="match status" value="1"/>
</dbReference>
<dbReference type="Pfam" id="PF00646">
    <property type="entry name" value="F-box"/>
    <property type="match status" value="1"/>
</dbReference>
<evidence type="ECO:0000259" key="1">
    <source>
        <dbReference type="PROSITE" id="PS50181"/>
    </source>
</evidence>
<dbReference type="CDD" id="cd22160">
    <property type="entry name" value="F-box_AtFBL13-like"/>
    <property type="match status" value="1"/>
</dbReference>
<dbReference type="InterPro" id="IPR032675">
    <property type="entry name" value="LRR_dom_sf"/>
</dbReference>
<dbReference type="InterPro" id="IPR053781">
    <property type="entry name" value="F-box_AtFBL13-like"/>
</dbReference>
<dbReference type="InterPro" id="IPR050232">
    <property type="entry name" value="FBL13/AtMIF1-like"/>
</dbReference>
<evidence type="ECO:0000313" key="3">
    <source>
        <dbReference type="Proteomes" id="UP001165190"/>
    </source>
</evidence>
<dbReference type="Pfam" id="PF24758">
    <property type="entry name" value="LRR_At5g56370"/>
    <property type="match status" value="1"/>
</dbReference>
<dbReference type="PANTHER" id="PTHR31900:SF27">
    <property type="entry name" value="FBD DOMAIN-CONTAINING PROTEIN"/>
    <property type="match status" value="1"/>
</dbReference>
<keyword evidence="3" id="KW-1185">Reference proteome</keyword>
<proteinExistence type="predicted"/>
<dbReference type="OrthoDB" id="650312at2759"/>
<dbReference type="Gene3D" id="1.20.1280.50">
    <property type="match status" value="1"/>
</dbReference>
<name>A0A9W7GRW8_HIBTR</name>
<accession>A0A9W7GRW8</accession>
<dbReference type="AlphaFoldDB" id="A0A9W7GRW8"/>
<dbReference type="SUPFAM" id="SSF81383">
    <property type="entry name" value="F-box domain"/>
    <property type="match status" value="1"/>
</dbReference>
<evidence type="ECO:0000313" key="2">
    <source>
        <dbReference type="EMBL" id="GMI63721.1"/>
    </source>
</evidence>
<dbReference type="InterPro" id="IPR055411">
    <property type="entry name" value="LRR_FXL15/At3g58940/PEG3-like"/>
</dbReference>
<sequence length="445" mass="50835">MASNKGKKAKHDDDRISNLPESILSRILSWLPIKDAVSTSILSTRWRYLFLSMFNLDVDFHMFGRPPSPHTVKSFTNFMDKLLFFHSEGRIEQFRFNYIPISGLNVSCVCGWICAALWRGVKDIDFNFASESDSIPVLSTALLFTVKTLVRLKLGIPHLMTVPVHVRLPTLKTLVLENVVFEDDDSVKRLLTSCPVLEDLSISHCYMGNMKCLQISNPSLKSLALVFKCNLFEFVLFPFKVHIVIDVPSLVYFKYVGYIAKNYSIVNMPSLGRADIDIYGGCNLRESDGLVQFFEVIGNIKSLQLALFPEPLPFLFQRLAASPIQLHLKILHTIKTWKRMGLFKFLQFSPNLQTLVISNVSNEITFPMEKVPSCVAYQLKEFKVLDFDDESSLFKMVTYILKNAKVLNKLTICTTRLLEAEEKFRITKQLLSLPRCSNKCQLIAF</sequence>
<dbReference type="SMART" id="SM00579">
    <property type="entry name" value="FBD"/>
    <property type="match status" value="1"/>
</dbReference>
<dbReference type="InterPro" id="IPR036047">
    <property type="entry name" value="F-box-like_dom_sf"/>
</dbReference>
<protein>
    <recommendedName>
        <fullName evidence="1">F-box domain-containing protein</fullName>
    </recommendedName>
</protein>
<dbReference type="Gene3D" id="3.80.10.10">
    <property type="entry name" value="Ribonuclease Inhibitor"/>
    <property type="match status" value="1"/>
</dbReference>
<comment type="caution">
    <text evidence="2">The sequence shown here is derived from an EMBL/GenBank/DDBJ whole genome shotgun (WGS) entry which is preliminary data.</text>
</comment>
<dbReference type="InterPro" id="IPR001810">
    <property type="entry name" value="F-box_dom"/>
</dbReference>
<dbReference type="PANTHER" id="PTHR31900">
    <property type="entry name" value="F-BOX/RNI SUPERFAMILY PROTEIN-RELATED"/>
    <property type="match status" value="1"/>
</dbReference>